<sequence length="175" mass="20616">MTELSLDFDYMFKFVIIGDSGNQVAVEQMEALLKKTMNHQNIQIIVENNKGKDFGHCWIRKFQIHNKILLQRINNLVKYRANGITLVFYMKNRNSFENIKSCQLEINQYANKKIKSDLMQKKETIQGKQLLKNDNYQPNKSKANILKLLLQMVKNRRILKVIIVINIEIDSRKSN</sequence>
<reference evidence="1" key="1">
    <citation type="submission" date="2021-01" db="EMBL/GenBank/DDBJ databases">
        <authorList>
            <consortium name="Genoscope - CEA"/>
            <person name="William W."/>
        </authorList>
    </citation>
    <scope>NUCLEOTIDE SEQUENCE</scope>
</reference>
<proteinExistence type="predicted"/>
<keyword evidence="2" id="KW-1185">Reference proteome</keyword>
<evidence type="ECO:0000313" key="2">
    <source>
        <dbReference type="Proteomes" id="UP000689195"/>
    </source>
</evidence>
<organism evidence="1 2">
    <name type="scientific">Paramecium pentaurelia</name>
    <dbReference type="NCBI Taxonomy" id="43138"/>
    <lineage>
        <taxon>Eukaryota</taxon>
        <taxon>Sar</taxon>
        <taxon>Alveolata</taxon>
        <taxon>Ciliophora</taxon>
        <taxon>Intramacronucleata</taxon>
        <taxon>Oligohymenophorea</taxon>
        <taxon>Peniculida</taxon>
        <taxon>Parameciidae</taxon>
        <taxon>Paramecium</taxon>
    </lineage>
</organism>
<comment type="caution">
    <text evidence="1">The sequence shown here is derived from an EMBL/GenBank/DDBJ whole genome shotgun (WGS) entry which is preliminary data.</text>
</comment>
<dbReference type="AlphaFoldDB" id="A0A8S1T4X7"/>
<gene>
    <name evidence="1" type="ORF">PPENT_87.1.T0150023</name>
</gene>
<name>A0A8S1T4X7_9CILI</name>
<dbReference type="Proteomes" id="UP000689195">
    <property type="component" value="Unassembled WGS sequence"/>
</dbReference>
<evidence type="ECO:0000313" key="1">
    <source>
        <dbReference type="EMBL" id="CAD8145822.1"/>
    </source>
</evidence>
<accession>A0A8S1T4X7</accession>
<dbReference type="EMBL" id="CAJJDO010000015">
    <property type="protein sequence ID" value="CAD8145822.1"/>
    <property type="molecule type" value="Genomic_DNA"/>
</dbReference>
<protein>
    <submittedName>
        <fullName evidence="1">Uncharacterized protein</fullName>
    </submittedName>
</protein>